<dbReference type="GO" id="GO:0060047">
    <property type="term" value="P:heart contraction"/>
    <property type="evidence" value="ECO:0007669"/>
    <property type="project" value="Ensembl"/>
</dbReference>
<evidence type="ECO:0000256" key="11">
    <source>
        <dbReference type="ARBA" id="ARBA00023303"/>
    </source>
</evidence>
<dbReference type="InterPro" id="IPR013099">
    <property type="entry name" value="K_chnl_dom"/>
</dbReference>
<evidence type="ECO:0000256" key="8">
    <source>
        <dbReference type="ARBA" id="ARBA00022989"/>
    </source>
</evidence>
<dbReference type="InterPro" id="IPR003280">
    <property type="entry name" value="2pore_dom_K_chnl"/>
</dbReference>
<keyword evidence="5 13" id="KW-0812">Transmembrane</keyword>
<evidence type="ECO:0000256" key="2">
    <source>
        <dbReference type="ARBA" id="ARBA00006666"/>
    </source>
</evidence>
<evidence type="ECO:0000256" key="10">
    <source>
        <dbReference type="ARBA" id="ARBA00023136"/>
    </source>
</evidence>
<dbReference type="GO" id="GO:0022841">
    <property type="term" value="F:potassium ion leak channel activity"/>
    <property type="evidence" value="ECO:0007669"/>
    <property type="project" value="TreeGrafter"/>
</dbReference>
<feature type="domain" description="Potassium channel" evidence="15">
    <location>
        <begin position="77"/>
        <end position="133"/>
    </location>
</feature>
<comment type="similarity">
    <text evidence="2 13">Belongs to the two pore domain potassium channel (TC 1.A.1.8) family.</text>
</comment>
<evidence type="ECO:0000313" key="16">
    <source>
        <dbReference type="Ensembl" id="ENSSTUP00000034134.1"/>
    </source>
</evidence>
<keyword evidence="9 12" id="KW-0406">Ion transport</keyword>
<name>A0A673YI93_SALTR</name>
<dbReference type="PANTHER" id="PTHR11003">
    <property type="entry name" value="POTASSIUM CHANNEL, SUBFAMILY K"/>
    <property type="match status" value="1"/>
</dbReference>
<dbReference type="PANTHER" id="PTHR11003:SF138">
    <property type="entry name" value="POTASSIUM CHANNEL SUBFAMILY K MEMBER 3"/>
    <property type="match status" value="1"/>
</dbReference>
<evidence type="ECO:0000256" key="3">
    <source>
        <dbReference type="ARBA" id="ARBA00022448"/>
    </source>
</evidence>
<dbReference type="Proteomes" id="UP000472277">
    <property type="component" value="Chromosome 25"/>
</dbReference>
<dbReference type="OMA" id="TMIPQEM"/>
<keyword evidence="4 12" id="KW-0633">Potassium transport</keyword>
<dbReference type="PRINTS" id="PR01095">
    <property type="entry name" value="TASKCHANNEL"/>
</dbReference>
<evidence type="ECO:0000256" key="13">
    <source>
        <dbReference type="RuleBase" id="RU003857"/>
    </source>
</evidence>
<dbReference type="Ensembl" id="ENSSTUT00000035669.1">
    <property type="protein sequence ID" value="ENSSTUP00000034134.1"/>
    <property type="gene ID" value="ENSSTUG00000014586.1"/>
</dbReference>
<evidence type="ECO:0000256" key="1">
    <source>
        <dbReference type="ARBA" id="ARBA00004141"/>
    </source>
</evidence>
<evidence type="ECO:0000256" key="14">
    <source>
        <dbReference type="SAM" id="Phobius"/>
    </source>
</evidence>
<evidence type="ECO:0000256" key="4">
    <source>
        <dbReference type="ARBA" id="ARBA00022538"/>
    </source>
</evidence>
<keyword evidence="3 12" id="KW-0813">Transport</keyword>
<comment type="subcellular location">
    <subcellularLocation>
        <location evidence="1">Membrane</location>
        <topology evidence="1">Multi-pass membrane protein</topology>
    </subcellularLocation>
</comment>
<dbReference type="Pfam" id="PF07885">
    <property type="entry name" value="Ion_trans_2"/>
    <property type="match status" value="2"/>
</dbReference>
<keyword evidence="8 14" id="KW-1133">Transmembrane helix</keyword>
<accession>A0A673YI93</accession>
<gene>
    <name evidence="16" type="primary">KCNK3</name>
    <name evidence="16" type="synonym">kcnk3b</name>
</gene>
<evidence type="ECO:0000256" key="5">
    <source>
        <dbReference type="ARBA" id="ARBA00022692"/>
    </source>
</evidence>
<evidence type="ECO:0000313" key="17">
    <source>
        <dbReference type="Proteomes" id="UP000472277"/>
    </source>
</evidence>
<feature type="transmembrane region" description="Helical" evidence="14">
    <location>
        <begin position="221"/>
        <end position="248"/>
    </location>
</feature>
<keyword evidence="10 12" id="KW-0472">Membrane</keyword>
<dbReference type="GeneTree" id="ENSGT00940000158248"/>
<dbReference type="FunFam" id="1.10.287.70:FF:000057">
    <property type="entry name" value="Potassium channel subfamily K member"/>
    <property type="match status" value="1"/>
</dbReference>
<feature type="transmembrane region" description="Helical" evidence="14">
    <location>
        <begin position="7"/>
        <end position="27"/>
    </location>
</feature>
<evidence type="ECO:0000256" key="9">
    <source>
        <dbReference type="ARBA" id="ARBA00023065"/>
    </source>
</evidence>
<feature type="domain" description="Potassium channel" evidence="15">
    <location>
        <begin position="169"/>
        <end position="244"/>
    </location>
</feature>
<dbReference type="GO" id="GO:0005886">
    <property type="term" value="C:plasma membrane"/>
    <property type="evidence" value="ECO:0007669"/>
    <property type="project" value="TreeGrafter"/>
</dbReference>
<dbReference type="FunCoup" id="A0A673YI93">
    <property type="interactions" value="62"/>
</dbReference>
<dbReference type="InParanoid" id="A0A673YI93"/>
<keyword evidence="11 13" id="KW-0407">Ion channel</keyword>
<dbReference type="PRINTS" id="PR01584">
    <property type="entry name" value="TASK1CHANNEL"/>
</dbReference>
<feature type="transmembrane region" description="Helical" evidence="14">
    <location>
        <begin position="77"/>
        <end position="97"/>
    </location>
</feature>
<evidence type="ECO:0000256" key="12">
    <source>
        <dbReference type="PIRNR" id="PIRNR038061"/>
    </source>
</evidence>
<organism evidence="16 17">
    <name type="scientific">Salmo trutta</name>
    <name type="common">Brown trout</name>
    <dbReference type="NCBI Taxonomy" id="8032"/>
    <lineage>
        <taxon>Eukaryota</taxon>
        <taxon>Metazoa</taxon>
        <taxon>Chordata</taxon>
        <taxon>Craniata</taxon>
        <taxon>Vertebrata</taxon>
        <taxon>Euteleostomi</taxon>
        <taxon>Actinopterygii</taxon>
        <taxon>Neopterygii</taxon>
        <taxon>Teleostei</taxon>
        <taxon>Protacanthopterygii</taxon>
        <taxon>Salmoniformes</taxon>
        <taxon>Salmonidae</taxon>
        <taxon>Salmoninae</taxon>
        <taxon>Salmo</taxon>
    </lineage>
</organism>
<evidence type="ECO:0000256" key="6">
    <source>
        <dbReference type="ARBA" id="ARBA00022826"/>
    </source>
</evidence>
<dbReference type="InterPro" id="IPR005406">
    <property type="entry name" value="KCNK3"/>
</dbReference>
<dbReference type="OrthoDB" id="297496at2759"/>
<dbReference type="InterPro" id="IPR003092">
    <property type="entry name" value="2pore_dom_K_chnl_TASK"/>
</dbReference>
<reference evidence="16" key="2">
    <citation type="submission" date="2025-09" db="UniProtKB">
        <authorList>
            <consortium name="Ensembl"/>
        </authorList>
    </citation>
    <scope>IDENTIFICATION</scope>
</reference>
<keyword evidence="7 12" id="KW-0630">Potassium</keyword>
<evidence type="ECO:0000256" key="7">
    <source>
        <dbReference type="ARBA" id="ARBA00022958"/>
    </source>
</evidence>
<dbReference type="SUPFAM" id="SSF81324">
    <property type="entry name" value="Voltage-gated potassium channels"/>
    <property type="match status" value="2"/>
</dbReference>
<dbReference type="PRINTS" id="PR01333">
    <property type="entry name" value="2POREKCHANEL"/>
</dbReference>
<dbReference type="AlphaFoldDB" id="A0A673YI93"/>
<dbReference type="GO" id="GO:0030322">
    <property type="term" value="P:stabilization of membrane potential"/>
    <property type="evidence" value="ECO:0007669"/>
    <property type="project" value="TreeGrafter"/>
</dbReference>
<dbReference type="Gene3D" id="1.10.287.70">
    <property type="match status" value="1"/>
</dbReference>
<dbReference type="GO" id="GO:0015271">
    <property type="term" value="F:outward rectifier potassium channel activity"/>
    <property type="evidence" value="ECO:0007669"/>
    <property type="project" value="TreeGrafter"/>
</dbReference>
<keyword evidence="17" id="KW-1185">Reference proteome</keyword>
<keyword evidence="6 12" id="KW-0631">Potassium channel</keyword>
<dbReference type="PIRSF" id="PIRSF038061">
    <property type="entry name" value="K_channel_subfamily_K_type"/>
    <property type="match status" value="1"/>
</dbReference>
<protein>
    <recommendedName>
        <fullName evidence="12">Potassium channel subfamily K member</fullName>
    </recommendedName>
</protein>
<feature type="transmembrane region" description="Helical" evidence="14">
    <location>
        <begin position="191"/>
        <end position="209"/>
    </location>
</feature>
<reference evidence="16" key="1">
    <citation type="submission" date="2025-08" db="UniProtKB">
        <authorList>
            <consortium name="Ensembl"/>
        </authorList>
    </citation>
    <scope>IDENTIFICATION</scope>
</reference>
<feature type="transmembrane region" description="Helical" evidence="14">
    <location>
        <begin position="158"/>
        <end position="179"/>
    </location>
</feature>
<evidence type="ECO:0000259" key="15">
    <source>
        <dbReference type="Pfam" id="PF07885"/>
    </source>
</evidence>
<dbReference type="GO" id="GO:0005252">
    <property type="term" value="F:open rectifier potassium channel activity"/>
    <property type="evidence" value="ECO:0007669"/>
    <property type="project" value="InterPro"/>
</dbReference>
<sequence>MMKKQNVRTLALIMSIFTYLLVGAAVFDTLESKQERSQKRQLDERKWELIQKYNLTKVNFDELEVVMLQLKPHKAGVQWKFAGSFYFAITVITTIGYGHAAPSTDSGKVFCMFYALLGIPLTLVMFQSMGERINTLVRFLLHRVKQCLGLHHTEVSMANMVTIGFFSCMSTLCVGAAAFSHYEGWSFFHAYYYCFITLTTIGFGDYVALQKDHALQNDPRYVAFCFVYILTGLTVIGAFLNLVVLRFLMMNTEDERRDAEQKALLSTRGKKNADGGLSAVSVSASTSSSTPLATTTSGTKRGLKDVYGEVLGFQTVCSCLWYRSRENLQGQGSIPMMINRDLGFSDQYIENCTTLSPHWDMMSSHYCEPGDTGCVCSPHQCISSIASGLNFLTPFRAFAKRRSSV</sequence>
<proteinExistence type="inferred from homology"/>
<feature type="transmembrane region" description="Helical" evidence="14">
    <location>
        <begin position="109"/>
        <end position="129"/>
    </location>
</feature>